<feature type="region of interest" description="Disordered" evidence="1">
    <location>
        <begin position="13"/>
        <end position="127"/>
    </location>
</feature>
<keyword evidence="3" id="KW-1185">Reference proteome</keyword>
<gene>
    <name evidence="2" type="ORF">PCOR1329_LOCUS73348</name>
</gene>
<dbReference type="EMBL" id="CAUYUJ010019871">
    <property type="protein sequence ID" value="CAK0894269.1"/>
    <property type="molecule type" value="Genomic_DNA"/>
</dbReference>
<name>A0ABN9X4T3_9DINO</name>
<dbReference type="Proteomes" id="UP001189429">
    <property type="component" value="Unassembled WGS sequence"/>
</dbReference>
<feature type="region of interest" description="Disordered" evidence="1">
    <location>
        <begin position="175"/>
        <end position="292"/>
    </location>
</feature>
<reference evidence="2" key="1">
    <citation type="submission" date="2023-10" db="EMBL/GenBank/DDBJ databases">
        <authorList>
            <person name="Chen Y."/>
            <person name="Shah S."/>
            <person name="Dougan E. K."/>
            <person name="Thang M."/>
            <person name="Chan C."/>
        </authorList>
    </citation>
    <scope>NUCLEOTIDE SEQUENCE [LARGE SCALE GENOMIC DNA]</scope>
</reference>
<sequence>MSYSYRDAYVPRGVQLPGSSYRAASGPRNLGGTAHLRGGPVGGGPAPQGRGVSGFEWGAANPAAGLRGGSGPSYHGGAAARSHTVGGGAHQASRYRPGAGAAGLHERPPPPPGATAPPPHPALCGPAAGGEAQLLRQVSPRLDAQAAGGLPQGPCEIVETQEVLSKVMSSQIWVSGGAEQPPPKGPAAAGRGGLGRLLRQGGGAAGAGAAARAGAAAYLPADEPRDAGRPRAAHRGSRGAGAGGPGAAGRRRAGPVPRAPGRGGGAAPRGPAEAAQVSEALADQRSANRRLSSKSEFMMDRLADFEQQFTEIEAEVGRIEGDLEDNSVLPGRARDHLAQLEARLDKLQCHGVDSLDTFELQSGKDQARALRKVLTRRAETMHDRMDALFKQLRDAMAAQQVRSLSDS</sequence>
<accession>A0ABN9X4T3</accession>
<feature type="compositionally biased region" description="Low complexity" evidence="1">
    <location>
        <begin position="207"/>
        <end position="221"/>
    </location>
</feature>
<feature type="compositionally biased region" description="Pro residues" evidence="1">
    <location>
        <begin position="109"/>
        <end position="121"/>
    </location>
</feature>
<evidence type="ECO:0000313" key="2">
    <source>
        <dbReference type="EMBL" id="CAK0894269.1"/>
    </source>
</evidence>
<proteinExistence type="predicted"/>
<feature type="compositionally biased region" description="Gly residues" evidence="1">
    <location>
        <begin position="238"/>
        <end position="247"/>
    </location>
</feature>
<organism evidence="2 3">
    <name type="scientific">Prorocentrum cordatum</name>
    <dbReference type="NCBI Taxonomy" id="2364126"/>
    <lineage>
        <taxon>Eukaryota</taxon>
        <taxon>Sar</taxon>
        <taxon>Alveolata</taxon>
        <taxon>Dinophyceae</taxon>
        <taxon>Prorocentrales</taxon>
        <taxon>Prorocentraceae</taxon>
        <taxon>Prorocentrum</taxon>
    </lineage>
</organism>
<feature type="compositionally biased region" description="Gly residues" evidence="1">
    <location>
        <begin position="190"/>
        <end position="206"/>
    </location>
</feature>
<comment type="caution">
    <text evidence="2">The sequence shown here is derived from an EMBL/GenBank/DDBJ whole genome shotgun (WGS) entry which is preliminary data.</text>
</comment>
<protein>
    <submittedName>
        <fullName evidence="2">Uncharacterized protein</fullName>
    </submittedName>
</protein>
<evidence type="ECO:0000256" key="1">
    <source>
        <dbReference type="SAM" id="MobiDB-lite"/>
    </source>
</evidence>
<evidence type="ECO:0000313" key="3">
    <source>
        <dbReference type="Proteomes" id="UP001189429"/>
    </source>
</evidence>